<name>A0A0B1R077_9GAMM</name>
<feature type="transmembrane region" description="Helical" evidence="7">
    <location>
        <begin position="68"/>
        <end position="87"/>
    </location>
</feature>
<feature type="transmembrane region" description="Helical" evidence="7">
    <location>
        <begin position="6"/>
        <end position="24"/>
    </location>
</feature>
<evidence type="ECO:0000313" key="8">
    <source>
        <dbReference type="EMBL" id="KHJ66029.1"/>
    </source>
</evidence>
<dbReference type="Proteomes" id="UP000030853">
    <property type="component" value="Unassembled WGS sequence"/>
</dbReference>
<reference evidence="8 9" key="1">
    <citation type="submission" date="2014-11" db="EMBL/GenBank/DDBJ databases">
        <title>Genome sequencing of Pantoea rodasii ND03.</title>
        <authorList>
            <person name="Muhamad Yunos N.Y."/>
            <person name="Chan K.-G."/>
        </authorList>
    </citation>
    <scope>NUCLEOTIDE SEQUENCE [LARGE SCALE GENOMIC DNA]</scope>
    <source>
        <strain evidence="8 9">ND03</strain>
    </source>
</reference>
<dbReference type="PIRSF" id="PIRSF020687">
    <property type="entry name" value="UCP020687"/>
    <property type="match status" value="1"/>
</dbReference>
<dbReference type="NCBIfam" id="NF002791">
    <property type="entry name" value="PRK02913.1"/>
    <property type="match status" value="1"/>
</dbReference>
<evidence type="ECO:0000256" key="1">
    <source>
        <dbReference type="ARBA" id="ARBA00004651"/>
    </source>
</evidence>
<dbReference type="EMBL" id="JTJJ01000097">
    <property type="protein sequence ID" value="KHJ66029.1"/>
    <property type="molecule type" value="Genomic_DNA"/>
</dbReference>
<proteinExistence type="inferred from homology"/>
<evidence type="ECO:0000256" key="3">
    <source>
        <dbReference type="ARBA" id="ARBA00022475"/>
    </source>
</evidence>
<keyword evidence="3 7" id="KW-1003">Cell membrane</keyword>
<dbReference type="AlphaFoldDB" id="A0A0B1R077"/>
<evidence type="ECO:0000256" key="2">
    <source>
        <dbReference type="ARBA" id="ARBA00009962"/>
    </source>
</evidence>
<keyword evidence="6 7" id="KW-0472">Membrane</keyword>
<organism evidence="8 9">
    <name type="scientific">Pantoea rodasii</name>
    <dbReference type="NCBI Taxonomy" id="1076549"/>
    <lineage>
        <taxon>Bacteria</taxon>
        <taxon>Pseudomonadati</taxon>
        <taxon>Pseudomonadota</taxon>
        <taxon>Gammaproteobacteria</taxon>
        <taxon>Enterobacterales</taxon>
        <taxon>Erwiniaceae</taxon>
        <taxon>Pantoea</taxon>
    </lineage>
</organism>
<dbReference type="HAMAP" id="MF_01071">
    <property type="entry name" value="UPF0266"/>
    <property type="match status" value="1"/>
</dbReference>
<keyword evidence="5 7" id="KW-1133">Transmembrane helix</keyword>
<accession>A0A0B1R077</accession>
<dbReference type="GO" id="GO:0005886">
    <property type="term" value="C:plasma membrane"/>
    <property type="evidence" value="ECO:0007669"/>
    <property type="project" value="UniProtKB-SubCell"/>
</dbReference>
<evidence type="ECO:0000313" key="9">
    <source>
        <dbReference type="Proteomes" id="UP000030853"/>
    </source>
</evidence>
<comment type="caution">
    <text evidence="8">The sequence shown here is derived from an EMBL/GenBank/DDBJ whole genome shotgun (WGS) entry which is preliminary data.</text>
</comment>
<gene>
    <name evidence="8" type="ORF">QU24_21670</name>
</gene>
<evidence type="ECO:0000256" key="5">
    <source>
        <dbReference type="ARBA" id="ARBA00022989"/>
    </source>
</evidence>
<keyword evidence="4 7" id="KW-0812">Transmembrane</keyword>
<comment type="similarity">
    <text evidence="2 7">Belongs to the UPF0266 family.</text>
</comment>
<evidence type="ECO:0000256" key="6">
    <source>
        <dbReference type="ARBA" id="ARBA00023136"/>
    </source>
</evidence>
<dbReference type="Pfam" id="PF06173">
    <property type="entry name" value="DUF986"/>
    <property type="match status" value="1"/>
</dbReference>
<dbReference type="RefSeq" id="WP_039335416.1">
    <property type="nucleotide sequence ID" value="NZ_JTJJ01000097.1"/>
</dbReference>
<evidence type="ECO:0000256" key="4">
    <source>
        <dbReference type="ARBA" id="ARBA00022692"/>
    </source>
</evidence>
<comment type="subcellular location">
    <subcellularLocation>
        <location evidence="1 7">Cell membrane</location>
        <topology evidence="1 7">Multi-pass membrane protein</topology>
    </subcellularLocation>
</comment>
<dbReference type="InterPro" id="IPR009328">
    <property type="entry name" value="DUF986"/>
</dbReference>
<evidence type="ECO:0000256" key="7">
    <source>
        <dbReference type="HAMAP-Rule" id="MF_01071"/>
    </source>
</evidence>
<feature type="transmembrane region" description="Helical" evidence="7">
    <location>
        <begin position="45"/>
        <end position="62"/>
    </location>
</feature>
<sequence length="152" mass="17738">MSLTDALIALLIFAFALFAIYDDAILPRRHGPTKLRVALRRRHKIDSGIFIVLLLILLWNNVSNHGPQLTTTLLMVLCFMAIWLFWLRTPKLLMKNEGLFFGSVWIDYRRIQSMNLSEDGILVMQLEQRRLLIAVKQLDDLERIYNTLVEAR</sequence>
<protein>
    <recommendedName>
        <fullName evidence="7">UPF0266 membrane protein QU24_21670</fullName>
    </recommendedName>
</protein>